<feature type="transmembrane region" description="Helical" evidence="7">
    <location>
        <begin position="161"/>
        <end position="181"/>
    </location>
</feature>
<reference evidence="8" key="1">
    <citation type="submission" date="2021-12" db="EMBL/GenBank/DDBJ databases">
        <authorList>
            <person name="King R."/>
        </authorList>
    </citation>
    <scope>NUCLEOTIDE SEQUENCE</scope>
</reference>
<keyword evidence="7" id="KW-0458">Lysosome</keyword>
<dbReference type="InterPro" id="IPR018460">
    <property type="entry name" value="Battenin_disease_Cln3_subgr"/>
</dbReference>
<accession>A0A9P0G369</accession>
<evidence type="ECO:0000256" key="5">
    <source>
        <dbReference type="ARBA" id="ARBA00022989"/>
    </source>
</evidence>
<dbReference type="GO" id="GO:0012505">
    <property type="term" value="C:endomembrane system"/>
    <property type="evidence" value="ECO:0007669"/>
    <property type="project" value="UniProtKB-SubCell"/>
</dbReference>
<dbReference type="SUPFAM" id="SSF103473">
    <property type="entry name" value="MFS general substrate transporter"/>
    <property type="match status" value="1"/>
</dbReference>
<feature type="transmembrane region" description="Helical" evidence="7">
    <location>
        <begin position="193"/>
        <end position="211"/>
    </location>
</feature>
<comment type="similarity">
    <text evidence="2 7">Belongs to the battenin family.</text>
</comment>
<evidence type="ECO:0000256" key="4">
    <source>
        <dbReference type="ARBA" id="ARBA00022692"/>
    </source>
</evidence>
<keyword evidence="4 7" id="KW-0812">Transmembrane</keyword>
<gene>
    <name evidence="8" type="ORF">BEMITA_LOCUS13516</name>
</gene>
<feature type="transmembrane region" description="Helical" evidence="7">
    <location>
        <begin position="405"/>
        <end position="425"/>
    </location>
</feature>
<feature type="transmembrane region" description="Helical" evidence="7">
    <location>
        <begin position="128"/>
        <end position="149"/>
    </location>
</feature>
<evidence type="ECO:0000313" key="9">
    <source>
        <dbReference type="Proteomes" id="UP001152759"/>
    </source>
</evidence>
<keyword evidence="3" id="KW-0813">Transport</keyword>
<dbReference type="Proteomes" id="UP001152759">
    <property type="component" value="Chromosome 9"/>
</dbReference>
<evidence type="ECO:0000256" key="3">
    <source>
        <dbReference type="ARBA" id="ARBA00022448"/>
    </source>
</evidence>
<keyword evidence="9" id="KW-1185">Reference proteome</keyword>
<feature type="transmembrane region" description="Helical" evidence="7">
    <location>
        <begin position="31"/>
        <end position="52"/>
    </location>
</feature>
<dbReference type="EMBL" id="OU963870">
    <property type="protein sequence ID" value="CAH0777581.1"/>
    <property type="molecule type" value="Genomic_DNA"/>
</dbReference>
<evidence type="ECO:0000256" key="6">
    <source>
        <dbReference type="ARBA" id="ARBA00023136"/>
    </source>
</evidence>
<proteinExistence type="inferred from homology"/>
<dbReference type="AlphaFoldDB" id="A0A9P0G369"/>
<keyword evidence="6 7" id="KW-0472">Membrane</keyword>
<organism evidence="8 9">
    <name type="scientific">Bemisia tabaci</name>
    <name type="common">Sweetpotato whitefly</name>
    <name type="synonym">Aleurodes tabaci</name>
    <dbReference type="NCBI Taxonomy" id="7038"/>
    <lineage>
        <taxon>Eukaryota</taxon>
        <taxon>Metazoa</taxon>
        <taxon>Ecdysozoa</taxon>
        <taxon>Arthropoda</taxon>
        <taxon>Hexapoda</taxon>
        <taxon>Insecta</taxon>
        <taxon>Pterygota</taxon>
        <taxon>Neoptera</taxon>
        <taxon>Paraneoptera</taxon>
        <taxon>Hemiptera</taxon>
        <taxon>Sternorrhyncha</taxon>
        <taxon>Aleyrodoidea</taxon>
        <taxon>Aleyrodidae</taxon>
        <taxon>Aleyrodinae</taxon>
        <taxon>Bemisia</taxon>
    </lineage>
</organism>
<evidence type="ECO:0000256" key="2">
    <source>
        <dbReference type="ARBA" id="ARBA00007467"/>
    </source>
</evidence>
<evidence type="ECO:0000256" key="7">
    <source>
        <dbReference type="RuleBase" id="RU361113"/>
    </source>
</evidence>
<feature type="transmembrane region" description="Helical" evidence="7">
    <location>
        <begin position="335"/>
        <end position="352"/>
    </location>
</feature>
<dbReference type="PANTHER" id="PTHR10981:SF0">
    <property type="entry name" value="BATTENIN"/>
    <property type="match status" value="1"/>
</dbReference>
<dbReference type="PIRSF" id="PIRSF015974">
    <property type="entry name" value="CLN3_BTN1"/>
    <property type="match status" value="1"/>
</dbReference>
<keyword evidence="5 7" id="KW-1133">Transmembrane helix</keyword>
<dbReference type="GO" id="GO:0005765">
    <property type="term" value="C:lysosomal membrane"/>
    <property type="evidence" value="ECO:0007669"/>
    <property type="project" value="UniProtKB-SubCell"/>
</dbReference>
<sequence>MEEATLDPEMTLRKPEKKNVSIAKNVGTKSLLAFWILGVCNNMGYVVMLSAAHDILGGGKHNAPDNPRECNTISTGAILLADIVPALTVKIISPFFPLHEHIRMVVTTVSAAVAFCMVGYSSQTNALWLAYTGVALTSFTSGLGEATLLSFMSFYGDKNVITAWGSGTGGAGFLGAFYYAAMVGLGLSSTATLYTLISVPVLMAIAFWIILDRPNISGSSSTSASAQSGESSESYQNSGRKIEEDANSSAYLVPTARSTHTFSERLSIMPKLVKYMVPLGLVYFFEYLINQGLFELLYFRNIWLTHNDQYRWYQVLYQIGVFISRSSLTFVKFNQLWLFAVLQCCNLVYLYFDSVYTLSPTVFIVFGFILFEGLLGGAAYVNTYYKIDTEMPIEEREFSMSMTSFADALGICLAGLSAIPLHNYICGLPLSSKAS</sequence>
<protein>
    <recommendedName>
        <fullName evidence="7">Battenin</fullName>
    </recommendedName>
</protein>
<comment type="subcellular location">
    <subcellularLocation>
        <location evidence="1">Endomembrane system</location>
        <topology evidence="1">Multi-pass membrane protein</topology>
    </subcellularLocation>
    <subcellularLocation>
        <location evidence="7">Lysosome membrane</location>
        <topology evidence="7">Multi-pass membrane protein</topology>
    </subcellularLocation>
</comment>
<dbReference type="InterPro" id="IPR003492">
    <property type="entry name" value="Battenin_disease_Cln3"/>
</dbReference>
<dbReference type="InterPro" id="IPR036259">
    <property type="entry name" value="MFS_trans_sf"/>
</dbReference>
<dbReference type="GO" id="GO:0007040">
    <property type="term" value="P:lysosome organization"/>
    <property type="evidence" value="ECO:0007669"/>
    <property type="project" value="TreeGrafter"/>
</dbReference>
<name>A0A9P0G369_BEMTA</name>
<feature type="transmembrane region" description="Helical" evidence="7">
    <location>
        <begin position="104"/>
        <end position="122"/>
    </location>
</feature>
<evidence type="ECO:0000256" key="1">
    <source>
        <dbReference type="ARBA" id="ARBA00004127"/>
    </source>
</evidence>
<dbReference type="GO" id="GO:0051453">
    <property type="term" value="P:regulation of intracellular pH"/>
    <property type="evidence" value="ECO:0007669"/>
    <property type="project" value="TreeGrafter"/>
</dbReference>
<feature type="transmembrane region" description="Helical" evidence="7">
    <location>
        <begin position="364"/>
        <end position="385"/>
    </location>
</feature>
<feature type="transmembrane region" description="Helical" evidence="7">
    <location>
        <begin position="272"/>
        <end position="290"/>
    </location>
</feature>
<dbReference type="PANTHER" id="PTHR10981">
    <property type="entry name" value="BATTENIN"/>
    <property type="match status" value="1"/>
</dbReference>
<dbReference type="PRINTS" id="PR01315">
    <property type="entry name" value="BATTENIN"/>
</dbReference>
<dbReference type="Pfam" id="PF02487">
    <property type="entry name" value="CLN3"/>
    <property type="match status" value="1"/>
</dbReference>
<evidence type="ECO:0000313" key="8">
    <source>
        <dbReference type="EMBL" id="CAH0777581.1"/>
    </source>
</evidence>